<feature type="binding site" evidence="6">
    <location>
        <position position="127"/>
    </location>
    <ligand>
        <name>(6S)-5-formyl-5,6,7,8-tetrahydrofolate</name>
        <dbReference type="ChEBI" id="CHEBI:57457"/>
    </ligand>
</feature>
<dbReference type="InterPro" id="IPR027368">
    <property type="entry name" value="MnmE_dom2"/>
</dbReference>
<dbReference type="PANTHER" id="PTHR42714:SF2">
    <property type="entry name" value="TRNA MODIFICATION GTPASE GTPBP3, MITOCHONDRIAL"/>
    <property type="match status" value="1"/>
</dbReference>
<feature type="binding site" evidence="6">
    <location>
        <position position="463"/>
    </location>
    <ligand>
        <name>(6S)-5-formyl-5,6,7,8-tetrahydrofolate</name>
        <dbReference type="ChEBI" id="CHEBI:57457"/>
    </ligand>
</feature>
<dbReference type="InterPro" id="IPR027266">
    <property type="entry name" value="TrmE/GcvT-like"/>
</dbReference>
<dbReference type="Gene3D" id="3.40.50.300">
    <property type="entry name" value="P-loop containing nucleotide triphosphate hydrolases"/>
    <property type="match status" value="1"/>
</dbReference>
<protein>
    <recommendedName>
        <fullName evidence="6">tRNA modification GTPase MnmE</fullName>
        <ecNumber evidence="6">3.6.-.-</ecNumber>
    </recommendedName>
</protein>
<comment type="subcellular location">
    <subcellularLocation>
        <location evidence="6">Cytoplasm</location>
    </subcellularLocation>
</comment>
<comment type="cofactor">
    <cofactor evidence="6">
        <name>K(+)</name>
        <dbReference type="ChEBI" id="CHEBI:29103"/>
    </cofactor>
    <text evidence="6">Binds 1 potassium ion per subunit.</text>
</comment>
<dbReference type="Proteomes" id="UP000782312">
    <property type="component" value="Unassembled WGS sequence"/>
</dbReference>
<feature type="binding site" evidence="6">
    <location>
        <position position="242"/>
    </location>
    <ligand>
        <name>K(+)</name>
        <dbReference type="ChEBI" id="CHEBI:29103"/>
    </ligand>
</feature>
<dbReference type="CDD" id="cd14858">
    <property type="entry name" value="TrmE_N"/>
    <property type="match status" value="1"/>
</dbReference>
<dbReference type="InterPro" id="IPR027417">
    <property type="entry name" value="P-loop_NTPase"/>
</dbReference>
<dbReference type="InterPro" id="IPR025867">
    <property type="entry name" value="MnmE_helical"/>
</dbReference>
<gene>
    <name evidence="6 9" type="primary">mnmE</name>
    <name evidence="6" type="synonym">trmE</name>
    <name evidence="9" type="ORF">HYZ11_09125</name>
</gene>
<keyword evidence="6" id="KW-0479">Metal-binding</keyword>
<dbReference type="Gene3D" id="1.20.120.430">
    <property type="entry name" value="tRNA modification GTPase MnmE domain 2"/>
    <property type="match status" value="1"/>
</dbReference>
<dbReference type="Pfam" id="PF10396">
    <property type="entry name" value="TrmE_N"/>
    <property type="match status" value="1"/>
</dbReference>
<dbReference type="Gene3D" id="3.30.1360.120">
    <property type="entry name" value="Probable tRNA modification gtpase trme, domain 1"/>
    <property type="match status" value="1"/>
</dbReference>
<keyword evidence="6" id="KW-0460">Magnesium</keyword>
<dbReference type="AlphaFoldDB" id="A0A932MQ47"/>
<feature type="binding site" evidence="6">
    <location>
        <position position="25"/>
    </location>
    <ligand>
        <name>(6S)-5-formyl-5,6,7,8-tetrahydrofolate</name>
        <dbReference type="ChEBI" id="CHEBI:57457"/>
    </ligand>
</feature>
<feature type="binding site" evidence="6">
    <location>
        <begin position="242"/>
        <end position="247"/>
    </location>
    <ligand>
        <name>GTP</name>
        <dbReference type="ChEBI" id="CHEBI:37565"/>
    </ligand>
</feature>
<feature type="binding site" evidence="6">
    <location>
        <begin position="286"/>
        <end position="289"/>
    </location>
    <ligand>
        <name>GTP</name>
        <dbReference type="ChEBI" id="CHEBI:37565"/>
    </ligand>
</feature>
<comment type="caution">
    <text evidence="9">The sequence shown here is derived from an EMBL/GenBank/DDBJ whole genome shotgun (WGS) entry which is preliminary data.</text>
</comment>
<evidence type="ECO:0000259" key="8">
    <source>
        <dbReference type="PROSITE" id="PS51709"/>
    </source>
</evidence>
<feature type="binding site" evidence="6">
    <location>
        <position position="263"/>
    </location>
    <ligand>
        <name>K(+)</name>
        <dbReference type="ChEBI" id="CHEBI:29103"/>
    </ligand>
</feature>
<organism evidence="9 10">
    <name type="scientific">Tectimicrobiota bacterium</name>
    <dbReference type="NCBI Taxonomy" id="2528274"/>
    <lineage>
        <taxon>Bacteria</taxon>
        <taxon>Pseudomonadati</taxon>
        <taxon>Nitrospinota/Tectimicrobiota group</taxon>
        <taxon>Candidatus Tectimicrobiota</taxon>
    </lineage>
</organism>
<dbReference type="GO" id="GO:0002098">
    <property type="term" value="P:tRNA wobble uridine modification"/>
    <property type="evidence" value="ECO:0007669"/>
    <property type="project" value="TreeGrafter"/>
</dbReference>
<evidence type="ECO:0000256" key="1">
    <source>
        <dbReference type="ARBA" id="ARBA00011043"/>
    </source>
</evidence>
<keyword evidence="3 6" id="KW-0547">Nucleotide-binding</keyword>
<dbReference type="PROSITE" id="PS51709">
    <property type="entry name" value="G_TRME"/>
    <property type="match status" value="1"/>
</dbReference>
<dbReference type="PANTHER" id="PTHR42714">
    <property type="entry name" value="TRNA MODIFICATION GTPASE GTPBP3"/>
    <property type="match status" value="1"/>
</dbReference>
<evidence type="ECO:0000256" key="3">
    <source>
        <dbReference type="ARBA" id="ARBA00022741"/>
    </source>
</evidence>
<evidence type="ECO:0000256" key="6">
    <source>
        <dbReference type="HAMAP-Rule" id="MF_00379"/>
    </source>
</evidence>
<keyword evidence="6" id="KW-0963">Cytoplasm</keyword>
<evidence type="ECO:0000313" key="10">
    <source>
        <dbReference type="Proteomes" id="UP000782312"/>
    </source>
</evidence>
<keyword evidence="2 6" id="KW-0819">tRNA processing</keyword>
<feature type="binding site" evidence="6">
    <location>
        <position position="267"/>
    </location>
    <ligand>
        <name>Mg(2+)</name>
        <dbReference type="ChEBI" id="CHEBI:18420"/>
    </ligand>
</feature>
<dbReference type="InterPro" id="IPR004520">
    <property type="entry name" value="GTPase_MnmE"/>
</dbReference>
<accession>A0A932MQ47</accession>
<dbReference type="NCBIfam" id="TIGR00231">
    <property type="entry name" value="small_GTP"/>
    <property type="match status" value="1"/>
</dbReference>
<dbReference type="InterPro" id="IPR006073">
    <property type="entry name" value="GTP-bd"/>
</dbReference>
<feature type="binding site" evidence="6">
    <location>
        <position position="261"/>
    </location>
    <ligand>
        <name>K(+)</name>
        <dbReference type="ChEBI" id="CHEBI:29103"/>
    </ligand>
</feature>
<dbReference type="InterPro" id="IPR005225">
    <property type="entry name" value="Small_GTP-bd"/>
</dbReference>
<keyword evidence="5 6" id="KW-0342">GTP-binding</keyword>
<dbReference type="InterPro" id="IPR031168">
    <property type="entry name" value="G_TrmE"/>
</dbReference>
<evidence type="ECO:0000256" key="5">
    <source>
        <dbReference type="ARBA" id="ARBA00023134"/>
    </source>
</evidence>
<dbReference type="EC" id="3.6.-.-" evidence="6"/>
<feature type="binding site" evidence="6">
    <location>
        <position position="246"/>
    </location>
    <ligand>
        <name>Mg(2+)</name>
        <dbReference type="ChEBI" id="CHEBI:18420"/>
    </ligand>
</feature>
<comment type="subunit">
    <text evidence="6">Homodimer. Heterotetramer of two MnmE and two MnmG subunits.</text>
</comment>
<evidence type="ECO:0000256" key="7">
    <source>
        <dbReference type="RuleBase" id="RU003313"/>
    </source>
</evidence>
<sequence length="463" mass="48292">MVAQGRDTIVALSSGPGRGAIAVVRLSGPGTRGVLSKVFLPKPKTKKALPARRLVLGRFVDAEGRAFDEGMAAFMPAPGSFTGEDLAELYCHGGPAILEALIEAARTAGARPAAPGEFTKRAFLAGKVDLVQSEAVADLICAETRRAARAALHHLEGGLSRELESIWERIVEAGAHLEAAIDFPEEFEPGAGPSVSGAPMGQAELGALFGRIEGDLQKLEASYRAGRALREGARVAILGRPNAGKSTLINRLLGMERAIVSPLPGTTRDTVEEVCDIGGVPVRLIDTAGLRETGDAIEREGAERARRAAAGADLRLLLLDASAGEEEAGWALAERARLEGPSFLVANKMDLPGAVLPEGALAVSALKGDGMEGLREAIAQALAGEAGEAGSGQSLLTRERHRDLVARCRAAVGRAREAALGGVSPELVAVHLNEAQAALAELLGRNYGEALLDRIFETFCVGK</sequence>
<feature type="domain" description="TrmE-type G" evidence="8">
    <location>
        <begin position="232"/>
        <end position="383"/>
    </location>
</feature>
<dbReference type="GO" id="GO:0046872">
    <property type="term" value="F:metal ion binding"/>
    <property type="evidence" value="ECO:0007669"/>
    <property type="project" value="UniProtKB-KW"/>
</dbReference>
<evidence type="ECO:0000313" key="9">
    <source>
        <dbReference type="EMBL" id="MBI3127751.1"/>
    </source>
</evidence>
<dbReference type="Pfam" id="PF12631">
    <property type="entry name" value="MnmE_helical"/>
    <property type="match status" value="1"/>
</dbReference>
<dbReference type="HAMAP" id="MF_00379">
    <property type="entry name" value="GTPase_MnmE"/>
    <property type="match status" value="1"/>
</dbReference>
<name>A0A932MQ47_UNCTE</name>
<comment type="caution">
    <text evidence="6">Lacks conserved residue(s) required for the propagation of feature annotation.</text>
</comment>
<evidence type="ECO:0000256" key="2">
    <source>
        <dbReference type="ARBA" id="ARBA00022694"/>
    </source>
</evidence>
<dbReference type="Pfam" id="PF01926">
    <property type="entry name" value="MMR_HSR1"/>
    <property type="match status" value="1"/>
</dbReference>
<dbReference type="GO" id="GO:0003924">
    <property type="term" value="F:GTPase activity"/>
    <property type="evidence" value="ECO:0007669"/>
    <property type="project" value="UniProtKB-UniRule"/>
</dbReference>
<dbReference type="CDD" id="cd04164">
    <property type="entry name" value="trmE"/>
    <property type="match status" value="1"/>
</dbReference>
<dbReference type="InterPro" id="IPR018948">
    <property type="entry name" value="GTP-bd_TrmE_N"/>
</dbReference>
<comment type="function">
    <text evidence="6">Exhibits a very high intrinsic GTPase hydrolysis rate. Involved in the addition of a carboxymethylaminomethyl (cmnm) group at the wobble position (U34) of certain tRNAs, forming tRNA-cmnm(5)s(2)U34.</text>
</comment>
<reference evidence="9" key="1">
    <citation type="submission" date="2020-07" db="EMBL/GenBank/DDBJ databases">
        <title>Huge and variable diversity of episymbiotic CPR bacteria and DPANN archaea in groundwater ecosystems.</title>
        <authorList>
            <person name="He C.Y."/>
            <person name="Keren R."/>
            <person name="Whittaker M."/>
            <person name="Farag I.F."/>
            <person name="Doudna J."/>
            <person name="Cate J.H.D."/>
            <person name="Banfield J.F."/>
        </authorList>
    </citation>
    <scope>NUCLEOTIDE SEQUENCE</scope>
    <source>
        <strain evidence="9">NC_groundwater_763_Ag_S-0.2um_68_21</strain>
    </source>
</reference>
<dbReference type="NCBIfam" id="TIGR00450">
    <property type="entry name" value="mnmE_trmE_thdF"/>
    <property type="match status" value="1"/>
</dbReference>
<feature type="binding site" evidence="6">
    <location>
        <position position="266"/>
    </location>
    <ligand>
        <name>K(+)</name>
        <dbReference type="ChEBI" id="CHEBI:29103"/>
    </ligand>
</feature>
<evidence type="ECO:0000256" key="4">
    <source>
        <dbReference type="ARBA" id="ARBA00022958"/>
    </source>
</evidence>
<keyword evidence="4 6" id="KW-0630">Potassium</keyword>
<dbReference type="GO" id="GO:0030488">
    <property type="term" value="P:tRNA methylation"/>
    <property type="evidence" value="ECO:0007669"/>
    <property type="project" value="TreeGrafter"/>
</dbReference>
<feature type="binding site" evidence="6">
    <location>
        <begin position="261"/>
        <end position="267"/>
    </location>
    <ligand>
        <name>GTP</name>
        <dbReference type="ChEBI" id="CHEBI:37565"/>
    </ligand>
</feature>
<dbReference type="NCBIfam" id="NF003661">
    <property type="entry name" value="PRK05291.1-3"/>
    <property type="match status" value="1"/>
</dbReference>
<keyword evidence="6" id="KW-0378">Hydrolase</keyword>
<feature type="binding site" evidence="6">
    <location>
        <position position="88"/>
    </location>
    <ligand>
        <name>(6S)-5-formyl-5,6,7,8-tetrahydrofolate</name>
        <dbReference type="ChEBI" id="CHEBI:57457"/>
    </ligand>
</feature>
<dbReference type="GO" id="GO:0005525">
    <property type="term" value="F:GTP binding"/>
    <property type="evidence" value="ECO:0007669"/>
    <property type="project" value="UniProtKB-UniRule"/>
</dbReference>
<dbReference type="SUPFAM" id="SSF52540">
    <property type="entry name" value="P-loop containing nucleoside triphosphate hydrolases"/>
    <property type="match status" value="1"/>
</dbReference>
<dbReference type="EMBL" id="JACPUR010000019">
    <property type="protein sequence ID" value="MBI3127751.1"/>
    <property type="molecule type" value="Genomic_DNA"/>
</dbReference>
<proteinExistence type="inferred from homology"/>
<dbReference type="GO" id="GO:0005829">
    <property type="term" value="C:cytosol"/>
    <property type="evidence" value="ECO:0007669"/>
    <property type="project" value="TreeGrafter"/>
</dbReference>
<comment type="similarity">
    <text evidence="1 6 7">Belongs to the TRAFAC class TrmE-Era-EngA-EngB-Septin-like GTPase superfamily. TrmE GTPase family.</text>
</comment>